<protein>
    <submittedName>
        <fullName evidence="2">Beta-galactosidase-1-like protein 3</fullName>
    </submittedName>
</protein>
<sequence>AGDITSKFWALRNILRLYNSDIEEQDAVQVEQYLTLPDIAPFFISIDNDKVMPMEMLPINNNGGQGYGFILYRTELHQAAEEITIHNISDNAQVLIDGQVIYRTNVMKQGTWKNIHYMDQTELWKVNVKMNNTGKDLTGMYLLDILVENMGRSNILPVMDTQRKGLANAEGYLLFSSIFTFRDHPSNFVCR</sequence>
<evidence type="ECO:0000259" key="1">
    <source>
        <dbReference type="Pfam" id="PF21317"/>
    </source>
</evidence>
<evidence type="ECO:0000313" key="3">
    <source>
        <dbReference type="Proteomes" id="UP001249851"/>
    </source>
</evidence>
<evidence type="ECO:0000313" key="2">
    <source>
        <dbReference type="EMBL" id="KAK2557583.1"/>
    </source>
</evidence>
<dbReference type="Proteomes" id="UP001249851">
    <property type="component" value="Unassembled WGS sequence"/>
</dbReference>
<dbReference type="Gene3D" id="2.60.120.260">
    <property type="entry name" value="Galactose-binding domain-like"/>
    <property type="match status" value="1"/>
</dbReference>
<dbReference type="AlphaFoldDB" id="A0AAD9V1B5"/>
<gene>
    <name evidence="2" type="ORF">P5673_020344</name>
</gene>
<dbReference type="EMBL" id="JARQWQ010000049">
    <property type="protein sequence ID" value="KAK2557583.1"/>
    <property type="molecule type" value="Genomic_DNA"/>
</dbReference>
<dbReference type="FunFam" id="2.60.120.260:FF:000049">
    <property type="entry name" value="Beta-galactosidase"/>
    <property type="match status" value="1"/>
</dbReference>
<dbReference type="InterPro" id="IPR048912">
    <property type="entry name" value="BetaGal1-like_ABD1"/>
</dbReference>
<proteinExistence type="predicted"/>
<feature type="non-terminal residue" evidence="2">
    <location>
        <position position="191"/>
    </location>
</feature>
<comment type="caution">
    <text evidence="2">The sequence shown here is derived from an EMBL/GenBank/DDBJ whole genome shotgun (WGS) entry which is preliminary data.</text>
</comment>
<reference evidence="2" key="1">
    <citation type="journal article" date="2023" name="G3 (Bethesda)">
        <title>Whole genome assembly and annotation of the endangered Caribbean coral Acropora cervicornis.</title>
        <authorList>
            <person name="Selwyn J.D."/>
            <person name="Vollmer S.V."/>
        </authorList>
    </citation>
    <scope>NUCLEOTIDE SEQUENCE</scope>
    <source>
        <strain evidence="2">K2</strain>
    </source>
</reference>
<dbReference type="Pfam" id="PF21317">
    <property type="entry name" value="BetaGal_ABD_1"/>
    <property type="match status" value="1"/>
</dbReference>
<name>A0AAD9V1B5_ACRCE</name>
<feature type="domain" description="Beta-galactosidase 1-like first all-beta" evidence="1">
    <location>
        <begin position="64"/>
        <end position="167"/>
    </location>
</feature>
<reference evidence="2" key="2">
    <citation type="journal article" date="2023" name="Science">
        <title>Genomic signatures of disease resistance in endangered staghorn corals.</title>
        <authorList>
            <person name="Vollmer S.V."/>
            <person name="Selwyn J.D."/>
            <person name="Despard B.A."/>
            <person name="Roesel C.L."/>
        </authorList>
    </citation>
    <scope>NUCLEOTIDE SEQUENCE</scope>
    <source>
        <strain evidence="2">K2</strain>
    </source>
</reference>
<organism evidence="2 3">
    <name type="scientific">Acropora cervicornis</name>
    <name type="common">Staghorn coral</name>
    <dbReference type="NCBI Taxonomy" id="6130"/>
    <lineage>
        <taxon>Eukaryota</taxon>
        <taxon>Metazoa</taxon>
        <taxon>Cnidaria</taxon>
        <taxon>Anthozoa</taxon>
        <taxon>Hexacorallia</taxon>
        <taxon>Scleractinia</taxon>
        <taxon>Astrocoeniina</taxon>
        <taxon>Acroporidae</taxon>
        <taxon>Acropora</taxon>
    </lineage>
</organism>
<keyword evidence="3" id="KW-1185">Reference proteome</keyword>
<accession>A0AAD9V1B5</accession>